<evidence type="ECO:0000313" key="2">
    <source>
        <dbReference type="Ensembl" id="ENSTRUP00000074454.1"/>
    </source>
</evidence>
<keyword evidence="3" id="KW-1185">Reference proteome</keyword>
<evidence type="ECO:0000313" key="3">
    <source>
        <dbReference type="Proteomes" id="UP000005226"/>
    </source>
</evidence>
<dbReference type="GeneTree" id="ENSGT00990000204009"/>
<keyword evidence="1" id="KW-0472">Membrane</keyword>
<feature type="transmembrane region" description="Helical" evidence="1">
    <location>
        <begin position="18"/>
        <end position="38"/>
    </location>
</feature>
<keyword evidence="1" id="KW-0812">Transmembrane</keyword>
<dbReference type="InParanoid" id="A0A674NMY9"/>
<protein>
    <submittedName>
        <fullName evidence="2">Uncharacterized protein</fullName>
    </submittedName>
</protein>
<sequence>MIPSTIIDLSHVQQEIQAAADLGVLLAAGSIFAFLGFAMSKENKTIRFCLWGLKRYGVQGWHVLTLVGDLPLDFHFRVHDPSQSRQLKTNVIVLVHNLE</sequence>
<accession>A0A674NMY9</accession>
<name>A0A674NMY9_TAKRU</name>
<dbReference type="Ensembl" id="ENSTRUT00000075483.1">
    <property type="protein sequence ID" value="ENSTRUP00000074454.1"/>
    <property type="gene ID" value="ENSTRUG00000028739.1"/>
</dbReference>
<dbReference type="OMA" id="IHFSHIQ"/>
<dbReference type="Proteomes" id="UP000005226">
    <property type="component" value="Chromosome 2"/>
</dbReference>
<reference evidence="2" key="3">
    <citation type="submission" date="2025-09" db="UniProtKB">
        <authorList>
            <consortium name="Ensembl"/>
        </authorList>
    </citation>
    <scope>IDENTIFICATION</scope>
</reference>
<reference evidence="2 3" key="1">
    <citation type="journal article" date="2011" name="Genome Biol. Evol.">
        <title>Integration of the genetic map and genome assembly of fugu facilitates insights into distinct features of genome evolution in teleosts and mammals.</title>
        <authorList>
            <person name="Kai W."/>
            <person name="Kikuchi K."/>
            <person name="Tohari S."/>
            <person name="Chew A.K."/>
            <person name="Tay A."/>
            <person name="Fujiwara A."/>
            <person name="Hosoya S."/>
            <person name="Suetake H."/>
            <person name="Naruse K."/>
            <person name="Brenner S."/>
            <person name="Suzuki Y."/>
            <person name="Venkatesh B."/>
        </authorList>
    </citation>
    <scope>NUCLEOTIDE SEQUENCE [LARGE SCALE GENOMIC DNA]</scope>
</reference>
<evidence type="ECO:0000256" key="1">
    <source>
        <dbReference type="SAM" id="Phobius"/>
    </source>
</evidence>
<dbReference type="AlphaFoldDB" id="A0A674NMY9"/>
<proteinExistence type="predicted"/>
<reference evidence="2" key="2">
    <citation type="submission" date="2025-08" db="UniProtKB">
        <authorList>
            <consortium name="Ensembl"/>
        </authorList>
    </citation>
    <scope>IDENTIFICATION</scope>
</reference>
<keyword evidence="1" id="KW-1133">Transmembrane helix</keyword>
<organism evidence="2 3">
    <name type="scientific">Takifugu rubripes</name>
    <name type="common">Japanese pufferfish</name>
    <name type="synonym">Fugu rubripes</name>
    <dbReference type="NCBI Taxonomy" id="31033"/>
    <lineage>
        <taxon>Eukaryota</taxon>
        <taxon>Metazoa</taxon>
        <taxon>Chordata</taxon>
        <taxon>Craniata</taxon>
        <taxon>Vertebrata</taxon>
        <taxon>Euteleostomi</taxon>
        <taxon>Actinopterygii</taxon>
        <taxon>Neopterygii</taxon>
        <taxon>Teleostei</taxon>
        <taxon>Neoteleostei</taxon>
        <taxon>Acanthomorphata</taxon>
        <taxon>Eupercaria</taxon>
        <taxon>Tetraodontiformes</taxon>
        <taxon>Tetradontoidea</taxon>
        <taxon>Tetraodontidae</taxon>
        <taxon>Takifugu</taxon>
    </lineage>
</organism>